<dbReference type="EMBL" id="CP002872">
    <property type="protein sequence ID" value="AEI36840.1"/>
    <property type="molecule type" value="Genomic_DNA"/>
</dbReference>
<dbReference type="RefSeq" id="WP_013923666.1">
    <property type="nucleotide sequence ID" value="NC_015696.1"/>
</dbReference>
<dbReference type="Proteomes" id="UP000000490">
    <property type="component" value="Chromosome"/>
</dbReference>
<protein>
    <submittedName>
        <fullName evidence="1">Uncharacterized protein</fullName>
    </submittedName>
</protein>
<evidence type="ECO:0000313" key="2">
    <source>
        <dbReference type="Proteomes" id="UP000000490"/>
    </source>
</evidence>
<proteinExistence type="predicted"/>
<name>A0ABN3ZTJ9_FRAST</name>
<gene>
    <name evidence="1" type="ordered locus">F7308_1916</name>
</gene>
<evidence type="ECO:0000313" key="1">
    <source>
        <dbReference type="EMBL" id="AEI36840.1"/>
    </source>
</evidence>
<keyword evidence="2" id="KW-1185">Reference proteome</keyword>
<organism evidence="1 2">
    <name type="scientific">Francisella salina</name>
    <dbReference type="NCBI Taxonomy" id="573569"/>
    <lineage>
        <taxon>Bacteria</taxon>
        <taxon>Pseudomonadati</taxon>
        <taxon>Pseudomonadota</taxon>
        <taxon>Gammaproteobacteria</taxon>
        <taxon>Thiotrichales</taxon>
        <taxon>Francisellaceae</taxon>
        <taxon>Francisella</taxon>
    </lineage>
</organism>
<accession>A0ABN3ZTJ9</accession>
<sequence>MPFVVQDSQLLEYRSEFHPHHNMVAYCPEADSVFVQLSFKSEAAPVDCDAACPYYDVGTQKPGSAPVNFKLVGAVLDANSQTVQFDVVTTKEVAGKLAIAVTKLLKDGAKAQITVKVEAMNEKQTVDQTEDGAIVQYMEADGLEFTMDESVTREFKDQLTVQAADEFTRSSHNNKTHLTDTISLWGKWLNETPVKTWSGRSSQKCVVGPDTKS</sequence>
<reference evidence="1" key="1">
    <citation type="submission" date="2011-05" db="EMBL/GenBank/DDBJ databases">
        <authorList>
            <person name="Kuske C.R."/>
            <person name="Challacombe J.F."/>
            <person name="Siddaramappa S."/>
            <person name="Petersen J.M."/>
            <person name="Bruce D.C."/>
        </authorList>
    </citation>
    <scope>NUCLEOTIDE SEQUENCE</scope>
    <source>
        <strain evidence="1">TX077308</strain>
    </source>
</reference>